<dbReference type="AlphaFoldDB" id="A0A1H9EDV8"/>
<gene>
    <name evidence="5" type="ORF">SAMN05444359_10742</name>
</gene>
<dbReference type="Proteomes" id="UP000199021">
    <property type="component" value="Unassembled WGS sequence"/>
</dbReference>
<dbReference type="GO" id="GO:0005975">
    <property type="term" value="P:carbohydrate metabolic process"/>
    <property type="evidence" value="ECO:0007669"/>
    <property type="project" value="UniProtKB-ARBA"/>
</dbReference>
<dbReference type="RefSeq" id="WP_090167088.1">
    <property type="nucleotide sequence ID" value="NZ_FOFB01000007.1"/>
</dbReference>
<dbReference type="SUPFAM" id="SSF49899">
    <property type="entry name" value="Concanavalin A-like lectins/glucanases"/>
    <property type="match status" value="1"/>
</dbReference>
<evidence type="ECO:0000259" key="4">
    <source>
        <dbReference type="SMART" id="SM00560"/>
    </source>
</evidence>
<proteinExistence type="predicted"/>
<protein>
    <submittedName>
        <fullName evidence="5">Planctomycete cytochrome C</fullName>
    </submittedName>
</protein>
<dbReference type="Pfam" id="PF07635">
    <property type="entry name" value="PSCyt1"/>
    <property type="match status" value="1"/>
</dbReference>
<keyword evidence="6" id="KW-1185">Reference proteome</keyword>
<keyword evidence="2" id="KW-1015">Disulfide bond</keyword>
<dbReference type="EMBL" id="FOFB01000007">
    <property type="protein sequence ID" value="SEQ23829.1"/>
    <property type="molecule type" value="Genomic_DNA"/>
</dbReference>
<sequence>MSRSITTVKRCRWLITLLCFTTLLCTCTFGEFSNHGRADEHAAAVPERPDFTFHIKPLLSDRCYACHGPDETKQKAGLALHTPELAYAELKNKAGKFAIVPGDVDNSEVWRRIISSNAEVVMPPPESHLSLSDDEKELIRRWIEQGAEYKPHWAFSAPEMPPIPEVEEMDWVRNPIDQFVLSELQQRGMTHSPEAERGALLRRLSFDLTGLPPTPEELLAFENDDSGDAYEKVVDRLLASPHYGERMAIDWLDLSRYADSHGYQDDRPRTMWPWRDWVIKAFNENLNYRDFVTWQLAGDLLPEATYEQKLATGFGRNHPITQEGGVIEAEYLAEYASDRTHVFGTAFLGLTVECAKCHTHKYDPILHTDYYQLTAFFNNITERGTANGYYDEAPVPNMPIESRELEQKLAEVEQFITRLESRQRELEGSGIIAGEDAVLETKETLLAKGLVARFDFNDNEGGRTLSGLPETEDGWMNFNLPPTFGAVKEVSGREGKALSFDGENYLSLGLVGDFEHHQAFSASVWIRHDGRGGTRAILGKRMDELLHNGYDLVLTANNQLAFRLSGEWWSPDQYPEGLRALEVRTRAAVPAGSWQHVAVTYDGSGRGRGVRLYIGAQPQDAKIVVDNLRRKTILNGNHFAIGNWNQRGRTRAGLRGFARGAIDNFRLYERELSPVDIALLASSAPAASRPNSARFTADRWQKHLLLHYSEPYRRTAAMLDSLRSIDRTLPKVMVMEEKDTINPTFVRLRGEYDHPGEPVSRKAPSALPPLPDDAPKNRLGLAQWLFMEEHPLTARVAVNRLWQQVFGQGLVKSAADFGNQGDLPSHPELLDYLALEYRNNGWDTKAILRLLLTSNTYRQSGRLRPGDEKEDPENRWLARGPSGKLTAEMLRDHALASSGLLHDEIGGKWVKPYQPAGLWYEMASDIGEPIYRPSRGVDLFRRSLYTYFKRTIPPPDMLTMDAAERTVCTVKRQKTSTPLQSLVVLNSPLYAEASRHLAQQLLRDQQGEDALIRAAFVQVVSREPSEPEKNILLEMLAENADYFEEDPAAADELLSIGTVPPPPEIDRKSLAAATMVVSAIFNLDEAQRK</sequence>
<dbReference type="GO" id="GO:0009055">
    <property type="term" value="F:electron transfer activity"/>
    <property type="evidence" value="ECO:0007669"/>
    <property type="project" value="InterPro"/>
</dbReference>
<dbReference type="InterPro" id="IPR006558">
    <property type="entry name" value="LamG-like"/>
</dbReference>
<evidence type="ECO:0000313" key="6">
    <source>
        <dbReference type="Proteomes" id="UP000199021"/>
    </source>
</evidence>
<dbReference type="InParanoid" id="A0A1H9EDV8"/>
<dbReference type="GO" id="GO:0020037">
    <property type="term" value="F:heme binding"/>
    <property type="evidence" value="ECO:0007669"/>
    <property type="project" value="InterPro"/>
</dbReference>
<dbReference type="SMART" id="SM00560">
    <property type="entry name" value="LamGL"/>
    <property type="match status" value="1"/>
</dbReference>
<dbReference type="OrthoDB" id="1450284at2"/>
<feature type="chain" id="PRO_5011766532" evidence="3">
    <location>
        <begin position="31"/>
        <end position="1089"/>
    </location>
</feature>
<dbReference type="Pfam" id="PF07583">
    <property type="entry name" value="PSCyt2"/>
    <property type="match status" value="1"/>
</dbReference>
<dbReference type="Gene3D" id="2.60.120.200">
    <property type="match status" value="1"/>
</dbReference>
<feature type="signal peptide" evidence="3">
    <location>
        <begin position="1"/>
        <end position="30"/>
    </location>
</feature>
<dbReference type="PANTHER" id="PTHR35889">
    <property type="entry name" value="CYCLOINULO-OLIGOSACCHARIDE FRUCTANOTRANSFERASE-RELATED"/>
    <property type="match status" value="1"/>
</dbReference>
<dbReference type="SUPFAM" id="SSF46626">
    <property type="entry name" value="Cytochrome c"/>
    <property type="match status" value="1"/>
</dbReference>
<organism evidence="5 6">
    <name type="scientific">Neolewinella agarilytica</name>
    <dbReference type="NCBI Taxonomy" id="478744"/>
    <lineage>
        <taxon>Bacteria</taxon>
        <taxon>Pseudomonadati</taxon>
        <taxon>Bacteroidota</taxon>
        <taxon>Saprospiria</taxon>
        <taxon>Saprospirales</taxon>
        <taxon>Lewinellaceae</taxon>
        <taxon>Neolewinella</taxon>
    </lineage>
</organism>
<dbReference type="InterPro" id="IPR013320">
    <property type="entry name" value="ConA-like_dom_sf"/>
</dbReference>
<dbReference type="PANTHER" id="PTHR35889:SF3">
    <property type="entry name" value="F-BOX DOMAIN-CONTAINING PROTEIN"/>
    <property type="match status" value="1"/>
</dbReference>
<keyword evidence="1 3" id="KW-0732">Signal</keyword>
<evidence type="ECO:0000313" key="5">
    <source>
        <dbReference type="EMBL" id="SEQ23829.1"/>
    </source>
</evidence>
<accession>A0A1H9EDV8</accession>
<dbReference type="STRING" id="478744.SAMN05444359_10742"/>
<dbReference type="Pfam" id="PF07587">
    <property type="entry name" value="PSD1"/>
    <property type="match status" value="1"/>
</dbReference>
<reference evidence="6" key="1">
    <citation type="submission" date="2016-10" db="EMBL/GenBank/DDBJ databases">
        <authorList>
            <person name="Varghese N."/>
            <person name="Submissions S."/>
        </authorList>
    </citation>
    <scope>NUCLEOTIDE SEQUENCE [LARGE SCALE GENOMIC DNA]</scope>
    <source>
        <strain evidence="6">DSM 24740</strain>
    </source>
</reference>
<dbReference type="InterPro" id="IPR011429">
    <property type="entry name" value="Cyt_c_Planctomycete-type"/>
</dbReference>
<dbReference type="InterPro" id="IPR022655">
    <property type="entry name" value="DUF1553"/>
</dbReference>
<feature type="domain" description="LamG-like jellyroll fold" evidence="4">
    <location>
        <begin position="518"/>
        <end position="675"/>
    </location>
</feature>
<dbReference type="GO" id="GO:0004553">
    <property type="term" value="F:hydrolase activity, hydrolyzing O-glycosyl compounds"/>
    <property type="evidence" value="ECO:0007669"/>
    <property type="project" value="UniProtKB-ARBA"/>
</dbReference>
<name>A0A1H9EDV8_9BACT</name>
<evidence type="ECO:0000256" key="2">
    <source>
        <dbReference type="ARBA" id="ARBA00023157"/>
    </source>
</evidence>
<dbReference type="InterPro" id="IPR036909">
    <property type="entry name" value="Cyt_c-like_dom_sf"/>
</dbReference>
<dbReference type="InterPro" id="IPR011444">
    <property type="entry name" value="DUF1549"/>
</dbReference>
<dbReference type="Pfam" id="PF13385">
    <property type="entry name" value="Laminin_G_3"/>
    <property type="match status" value="1"/>
</dbReference>
<evidence type="ECO:0000256" key="1">
    <source>
        <dbReference type="ARBA" id="ARBA00022729"/>
    </source>
</evidence>
<evidence type="ECO:0000256" key="3">
    <source>
        <dbReference type="SAM" id="SignalP"/>
    </source>
</evidence>